<reference evidence="1 2" key="1">
    <citation type="journal article" date="2009" name="Nat. Genet.">
        <title>The genome of the cucumber, Cucumis sativus L.</title>
        <authorList>
            <person name="Huang S."/>
            <person name="Li R."/>
            <person name="Zhang Z."/>
            <person name="Li L."/>
            <person name="Gu X."/>
            <person name="Fan W."/>
            <person name="Lucas W.J."/>
            <person name="Wang X."/>
            <person name="Xie B."/>
            <person name="Ni P."/>
            <person name="Ren Y."/>
            <person name="Zhu H."/>
            <person name="Li J."/>
            <person name="Lin K."/>
            <person name="Jin W."/>
            <person name="Fei Z."/>
            <person name="Li G."/>
            <person name="Staub J."/>
            <person name="Kilian A."/>
            <person name="van der Vossen E.A."/>
            <person name="Wu Y."/>
            <person name="Guo J."/>
            <person name="He J."/>
            <person name="Jia Z."/>
            <person name="Ren Y."/>
            <person name="Tian G."/>
            <person name="Lu Y."/>
            <person name="Ruan J."/>
            <person name="Qian W."/>
            <person name="Wang M."/>
            <person name="Huang Q."/>
            <person name="Li B."/>
            <person name="Xuan Z."/>
            <person name="Cao J."/>
            <person name="Asan"/>
            <person name="Wu Z."/>
            <person name="Zhang J."/>
            <person name="Cai Q."/>
            <person name="Bai Y."/>
            <person name="Zhao B."/>
            <person name="Han Y."/>
            <person name="Li Y."/>
            <person name="Li X."/>
            <person name="Wang S."/>
            <person name="Shi Q."/>
            <person name="Liu S."/>
            <person name="Cho W.K."/>
            <person name="Kim J.Y."/>
            <person name="Xu Y."/>
            <person name="Heller-Uszynska K."/>
            <person name="Miao H."/>
            <person name="Cheng Z."/>
            <person name="Zhang S."/>
            <person name="Wu J."/>
            <person name="Yang Y."/>
            <person name="Kang H."/>
            <person name="Li M."/>
            <person name="Liang H."/>
            <person name="Ren X."/>
            <person name="Shi Z."/>
            <person name="Wen M."/>
            <person name="Jian M."/>
            <person name="Yang H."/>
            <person name="Zhang G."/>
            <person name="Yang Z."/>
            <person name="Chen R."/>
            <person name="Liu S."/>
            <person name="Li J."/>
            <person name="Ma L."/>
            <person name="Liu H."/>
            <person name="Zhou Y."/>
            <person name="Zhao J."/>
            <person name="Fang X."/>
            <person name="Li G."/>
            <person name="Fang L."/>
            <person name="Li Y."/>
            <person name="Liu D."/>
            <person name="Zheng H."/>
            <person name="Zhang Y."/>
            <person name="Qin N."/>
            <person name="Li Z."/>
            <person name="Yang G."/>
            <person name="Yang S."/>
            <person name="Bolund L."/>
            <person name="Kristiansen K."/>
            <person name="Zheng H."/>
            <person name="Li S."/>
            <person name="Zhang X."/>
            <person name="Yang H."/>
            <person name="Wang J."/>
            <person name="Sun R."/>
            <person name="Zhang B."/>
            <person name="Jiang S."/>
            <person name="Wang J."/>
            <person name="Du Y."/>
            <person name="Li S."/>
        </authorList>
    </citation>
    <scope>NUCLEOTIDE SEQUENCE [LARGE SCALE GENOMIC DNA]</scope>
    <source>
        <strain evidence="2">cv. 9930</strain>
        <tissue evidence="1">Leaf</tissue>
    </source>
</reference>
<feature type="non-terminal residue" evidence="1">
    <location>
        <position position="112"/>
    </location>
</feature>
<dbReference type="EMBL" id="ACHR03000042">
    <property type="protein sequence ID" value="KAE8637384.1"/>
    <property type="molecule type" value="Genomic_DNA"/>
</dbReference>
<gene>
    <name evidence="1" type="ORF">Csa_004477</name>
</gene>
<dbReference type="Proteomes" id="UP000029981">
    <property type="component" value="Unassembled WGS sequence"/>
</dbReference>
<proteinExistence type="predicted"/>
<reference evidence="1 2" key="3">
    <citation type="journal article" date="2010" name="BMC Genomics">
        <title>Transcriptome sequencing and comparative analysis of cucumber flowers with different sex types.</title>
        <authorList>
            <person name="Guo S."/>
            <person name="Zheng Y."/>
            <person name="Joung J.G."/>
            <person name="Liu S."/>
            <person name="Zhang Z."/>
            <person name="Crasta O.R."/>
            <person name="Sobral B.W."/>
            <person name="Xu Y."/>
            <person name="Huang S."/>
            <person name="Fei Z."/>
        </authorList>
    </citation>
    <scope>NUCLEOTIDE SEQUENCE [LARGE SCALE GENOMIC DNA]</scope>
    <source>
        <strain evidence="2">cv. 9930</strain>
        <tissue evidence="1">Leaf</tissue>
    </source>
</reference>
<protein>
    <submittedName>
        <fullName evidence="1">Uncharacterized protein</fullName>
    </submittedName>
</protein>
<reference evidence="1 2" key="5">
    <citation type="journal article" date="2019" name="Gigascience">
        <title>A chromosome-scale genome assembly of cucumber (Cucumis sativus L.).</title>
        <authorList>
            <person name="Li Q."/>
            <person name="Li H."/>
            <person name="Huang W."/>
            <person name="Xu Y."/>
            <person name="Zhou Q."/>
            <person name="Wang S."/>
            <person name="Ruan J."/>
            <person name="Huang S."/>
            <person name="Zhang Z."/>
        </authorList>
    </citation>
    <scope>NUCLEOTIDE SEQUENCE [LARGE SCALE GENOMIC DNA]</scope>
    <source>
        <strain evidence="2">cv. 9930</strain>
        <tissue evidence="1">Leaf</tissue>
    </source>
</reference>
<evidence type="ECO:0000313" key="2">
    <source>
        <dbReference type="Proteomes" id="UP000029981"/>
    </source>
</evidence>
<keyword evidence="2" id="KW-1185">Reference proteome</keyword>
<organism evidence="1 2">
    <name type="scientific">Cucumis sativus</name>
    <name type="common">Cucumber</name>
    <dbReference type="NCBI Taxonomy" id="3659"/>
    <lineage>
        <taxon>Eukaryota</taxon>
        <taxon>Viridiplantae</taxon>
        <taxon>Streptophyta</taxon>
        <taxon>Embryophyta</taxon>
        <taxon>Tracheophyta</taxon>
        <taxon>Spermatophyta</taxon>
        <taxon>Magnoliopsida</taxon>
        <taxon>eudicotyledons</taxon>
        <taxon>Gunneridae</taxon>
        <taxon>Pentapetalae</taxon>
        <taxon>rosids</taxon>
        <taxon>fabids</taxon>
        <taxon>Cucurbitales</taxon>
        <taxon>Cucurbitaceae</taxon>
        <taxon>Benincaseae</taxon>
        <taxon>Cucumis</taxon>
    </lineage>
</organism>
<name>A0ACB6HC10_CUCSA</name>
<evidence type="ECO:0000313" key="1">
    <source>
        <dbReference type="EMBL" id="KAE8637384.1"/>
    </source>
</evidence>
<reference evidence="1 2" key="4">
    <citation type="journal article" date="2011" name="BMC Genomics">
        <title>RNA-Seq improves annotation of protein-coding genes in the cucumber genome.</title>
        <authorList>
            <person name="Li Z."/>
            <person name="Zhang Z."/>
            <person name="Yan P."/>
            <person name="Huang S."/>
            <person name="Fei Z."/>
            <person name="Lin K."/>
        </authorList>
    </citation>
    <scope>NUCLEOTIDE SEQUENCE [LARGE SCALE GENOMIC DNA]</scope>
    <source>
        <strain evidence="2">cv. 9930</strain>
        <tissue evidence="1">Leaf</tissue>
    </source>
</reference>
<sequence>MEEVAIWGRGTSAKDPYLALHLYFHFLELHCTYLYVHHLHAGGISPDTPPPLATVEESCGRYGTRVGVAVEEGKESRSLGRRWRLSTVSSERRMPLPTKLQEIDKPMVAPWS</sequence>
<reference evidence="1 2" key="2">
    <citation type="journal article" date="2009" name="PLoS ONE">
        <title>An integrated genetic and cytogenetic map of the cucumber genome.</title>
        <authorList>
            <person name="Ren Y."/>
            <person name="Zhang Z."/>
            <person name="Liu J."/>
            <person name="Staub J.E."/>
            <person name="Han Y."/>
            <person name="Cheng Z."/>
            <person name="Li X."/>
            <person name="Lu J."/>
            <person name="Miao H."/>
            <person name="Kang H."/>
            <person name="Xie B."/>
            <person name="Gu X."/>
            <person name="Wang X."/>
            <person name="Du Y."/>
            <person name="Jin W."/>
            <person name="Huang S."/>
        </authorList>
    </citation>
    <scope>NUCLEOTIDE SEQUENCE [LARGE SCALE GENOMIC DNA]</scope>
    <source>
        <strain evidence="2">cv. 9930</strain>
        <tissue evidence="1">Leaf</tissue>
    </source>
</reference>
<comment type="caution">
    <text evidence="1">The sequence shown here is derived from an EMBL/GenBank/DDBJ whole genome shotgun (WGS) entry which is preliminary data.</text>
</comment>
<accession>A0ACB6HC10</accession>